<reference evidence="3 4" key="1">
    <citation type="submission" date="2016-08" db="EMBL/GenBank/DDBJ databases">
        <title>Draft genome of Fabibacter sp. strain SK-8.</title>
        <authorList>
            <person name="Wong S.-K."/>
            <person name="Hamasaki K."/>
            <person name="Yoshizawa S."/>
        </authorList>
    </citation>
    <scope>NUCLEOTIDE SEQUENCE [LARGE SCALE GENOMIC DNA]</scope>
    <source>
        <strain evidence="3 4">SK-8</strain>
    </source>
</reference>
<gene>
    <name evidence="3" type="ORF">BFP71_07745</name>
</gene>
<keyword evidence="2" id="KW-1133">Transmembrane helix</keyword>
<keyword evidence="2" id="KW-0472">Membrane</keyword>
<keyword evidence="4" id="KW-1185">Reference proteome</keyword>
<sequence>MKGNKTDDLFRNGLGSHKITPPSTAWDKIESQLPKKSKKGIYFWMSVAASILIILSFGWVIINKNNSEIGVDSKERQAGIKPAIIEEPTLKQADEPSVDKAAPASPTQLVTKSLPSNLKPKNDLPKKEQKSAIVPAQTALDNNLQASVEVEEATENKELIRIDRLTIDFNTQQSFIANNTFKLSPINDTEVNLSSYINSYEIMTMQSSKRKRLSLLSGIVNVAKGVNNSKIALSEMRKSKNDFFNNDLKYGTKEAEAEDIDQDLDEN</sequence>
<dbReference type="EMBL" id="MDGQ01000005">
    <property type="protein sequence ID" value="OEJ99471.1"/>
    <property type="molecule type" value="Genomic_DNA"/>
</dbReference>
<feature type="compositionally biased region" description="Basic and acidic residues" evidence="1">
    <location>
        <begin position="88"/>
        <end position="98"/>
    </location>
</feature>
<accession>A0A1E5SK36</accession>
<dbReference type="STRING" id="1563681.BFP71_07745"/>
<feature type="region of interest" description="Disordered" evidence="1">
    <location>
        <begin position="88"/>
        <end position="132"/>
    </location>
</feature>
<evidence type="ECO:0000313" key="4">
    <source>
        <dbReference type="Proteomes" id="UP000095552"/>
    </source>
</evidence>
<dbReference type="AlphaFoldDB" id="A0A1E5SK36"/>
<keyword evidence="2" id="KW-0812">Transmembrane</keyword>
<dbReference type="OrthoDB" id="849204at2"/>
<dbReference type="RefSeq" id="WP_069834932.1">
    <property type="nucleotide sequence ID" value="NZ_MDGQ01000005.1"/>
</dbReference>
<name>A0A1E5SK36_9BACT</name>
<proteinExistence type="predicted"/>
<evidence type="ECO:0000256" key="1">
    <source>
        <dbReference type="SAM" id="MobiDB-lite"/>
    </source>
</evidence>
<feature type="compositionally biased region" description="Basic and acidic residues" evidence="1">
    <location>
        <begin position="120"/>
        <end position="130"/>
    </location>
</feature>
<dbReference type="Proteomes" id="UP000095552">
    <property type="component" value="Unassembled WGS sequence"/>
</dbReference>
<evidence type="ECO:0000313" key="3">
    <source>
        <dbReference type="EMBL" id="OEJ99471.1"/>
    </source>
</evidence>
<evidence type="ECO:0000256" key="2">
    <source>
        <dbReference type="SAM" id="Phobius"/>
    </source>
</evidence>
<feature type="transmembrane region" description="Helical" evidence="2">
    <location>
        <begin position="41"/>
        <end position="62"/>
    </location>
</feature>
<protein>
    <submittedName>
        <fullName evidence="3">Uncharacterized protein</fullName>
    </submittedName>
</protein>
<feature type="compositionally biased region" description="Polar residues" evidence="1">
    <location>
        <begin position="105"/>
        <end position="116"/>
    </location>
</feature>
<organism evidence="3 4">
    <name type="scientific">Roseivirga misakiensis</name>
    <dbReference type="NCBI Taxonomy" id="1563681"/>
    <lineage>
        <taxon>Bacteria</taxon>
        <taxon>Pseudomonadati</taxon>
        <taxon>Bacteroidota</taxon>
        <taxon>Cytophagia</taxon>
        <taxon>Cytophagales</taxon>
        <taxon>Roseivirgaceae</taxon>
        <taxon>Roseivirga</taxon>
    </lineage>
</organism>
<comment type="caution">
    <text evidence="3">The sequence shown here is derived from an EMBL/GenBank/DDBJ whole genome shotgun (WGS) entry which is preliminary data.</text>
</comment>